<dbReference type="EMBL" id="BMIY01000003">
    <property type="protein sequence ID" value="GGG52702.1"/>
    <property type="molecule type" value="Genomic_DNA"/>
</dbReference>
<keyword evidence="2" id="KW-1185">Reference proteome</keyword>
<proteinExistence type="predicted"/>
<accession>A0A917LR52</accession>
<reference evidence="1" key="1">
    <citation type="journal article" date="2014" name="Int. J. Syst. Evol. Microbiol.">
        <title>Complete genome sequence of Corynebacterium casei LMG S-19264T (=DSM 44701T), isolated from a smear-ripened cheese.</title>
        <authorList>
            <consortium name="US DOE Joint Genome Institute (JGI-PGF)"/>
            <person name="Walter F."/>
            <person name="Albersmeier A."/>
            <person name="Kalinowski J."/>
            <person name="Ruckert C."/>
        </authorList>
    </citation>
    <scope>NUCLEOTIDE SEQUENCE</scope>
    <source>
        <strain evidence="1">CGMCC 1.15425</strain>
    </source>
</reference>
<gene>
    <name evidence="1" type="ORF">GCM10011403_07350</name>
</gene>
<name>A0A917LR52_9GAMM</name>
<protein>
    <submittedName>
        <fullName evidence="1">Uncharacterized protein</fullName>
    </submittedName>
</protein>
<reference evidence="1" key="2">
    <citation type="submission" date="2020-09" db="EMBL/GenBank/DDBJ databases">
        <authorList>
            <person name="Sun Q."/>
            <person name="Zhou Y."/>
        </authorList>
    </citation>
    <scope>NUCLEOTIDE SEQUENCE</scope>
    <source>
        <strain evidence="1">CGMCC 1.15425</strain>
    </source>
</reference>
<evidence type="ECO:0000313" key="2">
    <source>
        <dbReference type="Proteomes" id="UP000627715"/>
    </source>
</evidence>
<comment type="caution">
    <text evidence="1">The sequence shown here is derived from an EMBL/GenBank/DDBJ whole genome shotgun (WGS) entry which is preliminary data.</text>
</comment>
<sequence>MLCFEINIFMDLIVAGLSAVAKSFGFLPHSVAFGELRRKVKTLRRYAKINCDRLRIIYR</sequence>
<dbReference type="AlphaFoldDB" id="A0A917LR52"/>
<organism evidence="1 2">
    <name type="scientific">Pseudohongiella nitratireducens</name>
    <dbReference type="NCBI Taxonomy" id="1768907"/>
    <lineage>
        <taxon>Bacteria</taxon>
        <taxon>Pseudomonadati</taxon>
        <taxon>Pseudomonadota</taxon>
        <taxon>Gammaproteobacteria</taxon>
        <taxon>Pseudomonadales</taxon>
        <taxon>Pseudohongiellaceae</taxon>
        <taxon>Pseudohongiella</taxon>
    </lineage>
</organism>
<dbReference type="Proteomes" id="UP000627715">
    <property type="component" value="Unassembled WGS sequence"/>
</dbReference>
<evidence type="ECO:0000313" key="1">
    <source>
        <dbReference type="EMBL" id="GGG52702.1"/>
    </source>
</evidence>